<dbReference type="InterPro" id="IPR050109">
    <property type="entry name" value="HTH-type_TetR-like_transc_reg"/>
</dbReference>
<dbReference type="GO" id="GO:0003700">
    <property type="term" value="F:DNA-binding transcription factor activity"/>
    <property type="evidence" value="ECO:0007669"/>
    <property type="project" value="TreeGrafter"/>
</dbReference>
<sequence>MTDSAGARRPPGRPARISRDRIVEAASSAGNLDTLTMRELAGRLDVSHGALYRWVKNRDELFDLISEVLVDRILAPEPNSGPDWRPRLTRIAWAMHDEFLALPGYATRLSRPHPHNADAIGRLRHAVVTAFREAGISAGMAEQSWYTFVTSIVGWLAFRENRLELGPGAPRFDLFLDALVRGLPAREPGHSPAGDHLFEQ</sequence>
<evidence type="ECO:0000256" key="3">
    <source>
        <dbReference type="ARBA" id="ARBA00023163"/>
    </source>
</evidence>
<keyword evidence="1" id="KW-0805">Transcription regulation</keyword>
<dbReference type="SUPFAM" id="SSF48498">
    <property type="entry name" value="Tetracyclin repressor-like, C-terminal domain"/>
    <property type="match status" value="1"/>
</dbReference>
<protein>
    <submittedName>
        <fullName evidence="4">DNA-binding transcriptional regulator, AcrR family</fullName>
    </submittedName>
</protein>
<dbReference type="Proteomes" id="UP000198582">
    <property type="component" value="Unassembled WGS sequence"/>
</dbReference>
<keyword evidence="3" id="KW-0804">Transcription</keyword>
<evidence type="ECO:0000256" key="1">
    <source>
        <dbReference type="ARBA" id="ARBA00023015"/>
    </source>
</evidence>
<dbReference type="InterPro" id="IPR009057">
    <property type="entry name" value="Homeodomain-like_sf"/>
</dbReference>
<keyword evidence="5" id="KW-1185">Reference proteome</keyword>
<dbReference type="InterPro" id="IPR036271">
    <property type="entry name" value="Tet_transcr_reg_TetR-rel_C_sf"/>
</dbReference>
<dbReference type="RefSeq" id="WP_091616527.1">
    <property type="nucleotide sequence ID" value="NZ_FOEF01000004.1"/>
</dbReference>
<dbReference type="OrthoDB" id="4539286at2"/>
<accession>A0A1H8VIJ5</accession>
<proteinExistence type="predicted"/>
<name>A0A1H8VIJ5_9PSEU</name>
<dbReference type="PANTHER" id="PTHR30055">
    <property type="entry name" value="HTH-TYPE TRANSCRIPTIONAL REGULATOR RUTR"/>
    <property type="match status" value="1"/>
</dbReference>
<organism evidence="4 5">
    <name type="scientific">Amycolatopsis saalfeldensis</name>
    <dbReference type="NCBI Taxonomy" id="394193"/>
    <lineage>
        <taxon>Bacteria</taxon>
        <taxon>Bacillati</taxon>
        <taxon>Actinomycetota</taxon>
        <taxon>Actinomycetes</taxon>
        <taxon>Pseudonocardiales</taxon>
        <taxon>Pseudonocardiaceae</taxon>
        <taxon>Amycolatopsis</taxon>
    </lineage>
</organism>
<dbReference type="PANTHER" id="PTHR30055:SF151">
    <property type="entry name" value="TRANSCRIPTIONAL REGULATORY PROTEIN"/>
    <property type="match status" value="1"/>
</dbReference>
<reference evidence="4 5" key="1">
    <citation type="submission" date="2016-10" db="EMBL/GenBank/DDBJ databases">
        <authorList>
            <person name="de Groot N.N."/>
        </authorList>
    </citation>
    <scope>NUCLEOTIDE SEQUENCE [LARGE SCALE GENOMIC DNA]</scope>
    <source>
        <strain evidence="4 5">DSM 44993</strain>
    </source>
</reference>
<dbReference type="EMBL" id="FOEF01000004">
    <property type="protein sequence ID" value="SEP15120.1"/>
    <property type="molecule type" value="Genomic_DNA"/>
</dbReference>
<dbReference type="AlphaFoldDB" id="A0A1H8VIJ5"/>
<dbReference type="GO" id="GO:0000976">
    <property type="term" value="F:transcription cis-regulatory region binding"/>
    <property type="evidence" value="ECO:0007669"/>
    <property type="project" value="TreeGrafter"/>
</dbReference>
<gene>
    <name evidence="4" type="ORF">SAMN04489732_10476</name>
</gene>
<dbReference type="SUPFAM" id="SSF46689">
    <property type="entry name" value="Homeodomain-like"/>
    <property type="match status" value="1"/>
</dbReference>
<evidence type="ECO:0000256" key="2">
    <source>
        <dbReference type="ARBA" id="ARBA00023125"/>
    </source>
</evidence>
<evidence type="ECO:0000313" key="5">
    <source>
        <dbReference type="Proteomes" id="UP000198582"/>
    </source>
</evidence>
<keyword evidence="2 4" id="KW-0238">DNA-binding</keyword>
<evidence type="ECO:0000313" key="4">
    <source>
        <dbReference type="EMBL" id="SEP15120.1"/>
    </source>
</evidence>
<dbReference type="Gene3D" id="1.10.357.10">
    <property type="entry name" value="Tetracycline Repressor, domain 2"/>
    <property type="match status" value="1"/>
</dbReference>
<dbReference type="STRING" id="394193.SAMN04489732_10476"/>